<dbReference type="PROSITE" id="PS00028">
    <property type="entry name" value="ZINC_FINGER_C2H2_1"/>
    <property type="match status" value="1"/>
</dbReference>
<dbReference type="InterPro" id="IPR013087">
    <property type="entry name" value="Znf_C2H2_type"/>
</dbReference>
<evidence type="ECO:0000256" key="1">
    <source>
        <dbReference type="SAM" id="MobiDB-lite"/>
    </source>
</evidence>
<evidence type="ECO:0000256" key="2">
    <source>
        <dbReference type="SAM" id="Phobius"/>
    </source>
</evidence>
<feature type="transmembrane region" description="Helical" evidence="2">
    <location>
        <begin position="1254"/>
        <end position="1271"/>
    </location>
</feature>
<evidence type="ECO:0000259" key="3">
    <source>
        <dbReference type="PROSITE" id="PS00028"/>
    </source>
</evidence>
<keyword evidence="2" id="KW-1133">Transmembrane helix</keyword>
<reference evidence="4" key="1">
    <citation type="journal article" date="2020" name="New Phytol.">
        <title>Comparative genomics reveals dynamic genome evolution in host specialist ectomycorrhizal fungi.</title>
        <authorList>
            <person name="Lofgren L.A."/>
            <person name="Nguyen N.H."/>
            <person name="Vilgalys R."/>
            <person name="Ruytinx J."/>
            <person name="Liao H.L."/>
            <person name="Branco S."/>
            <person name="Kuo A."/>
            <person name="LaButti K."/>
            <person name="Lipzen A."/>
            <person name="Andreopoulos W."/>
            <person name="Pangilinan J."/>
            <person name="Riley R."/>
            <person name="Hundley H."/>
            <person name="Na H."/>
            <person name="Barry K."/>
            <person name="Grigoriev I.V."/>
            <person name="Stajich J.E."/>
            <person name="Kennedy P.G."/>
        </authorList>
    </citation>
    <scope>NUCLEOTIDE SEQUENCE</scope>
    <source>
        <strain evidence="4">FC423</strain>
    </source>
</reference>
<keyword evidence="5" id="KW-1185">Reference proteome</keyword>
<proteinExistence type="predicted"/>
<evidence type="ECO:0000313" key="4">
    <source>
        <dbReference type="EMBL" id="KAG2088856.1"/>
    </source>
</evidence>
<feature type="compositionally biased region" description="Polar residues" evidence="1">
    <location>
        <begin position="537"/>
        <end position="558"/>
    </location>
</feature>
<organism evidence="4 5">
    <name type="scientific">Suillus discolor</name>
    <dbReference type="NCBI Taxonomy" id="1912936"/>
    <lineage>
        <taxon>Eukaryota</taxon>
        <taxon>Fungi</taxon>
        <taxon>Dikarya</taxon>
        <taxon>Basidiomycota</taxon>
        <taxon>Agaricomycotina</taxon>
        <taxon>Agaricomycetes</taxon>
        <taxon>Agaricomycetidae</taxon>
        <taxon>Boletales</taxon>
        <taxon>Suillineae</taxon>
        <taxon>Suillaceae</taxon>
        <taxon>Suillus</taxon>
    </lineage>
</organism>
<keyword evidence="2" id="KW-0812">Transmembrane</keyword>
<comment type="caution">
    <text evidence="4">The sequence shown here is derived from an EMBL/GenBank/DDBJ whole genome shotgun (WGS) entry which is preliminary data.</text>
</comment>
<feature type="domain" description="C2H2-type" evidence="3">
    <location>
        <begin position="197"/>
        <end position="220"/>
    </location>
</feature>
<feature type="region of interest" description="Disordered" evidence="1">
    <location>
        <begin position="530"/>
        <end position="595"/>
    </location>
</feature>
<dbReference type="Proteomes" id="UP000823399">
    <property type="component" value="Unassembled WGS sequence"/>
</dbReference>
<protein>
    <recommendedName>
        <fullName evidence="3">C2H2-type domain-containing protein</fullName>
    </recommendedName>
</protein>
<dbReference type="RefSeq" id="XP_041285704.1">
    <property type="nucleotide sequence ID" value="XM_041444363.1"/>
</dbReference>
<dbReference type="EMBL" id="JABBWM010000117">
    <property type="protein sequence ID" value="KAG2088856.1"/>
    <property type="molecule type" value="Genomic_DNA"/>
</dbReference>
<evidence type="ECO:0000313" key="5">
    <source>
        <dbReference type="Proteomes" id="UP000823399"/>
    </source>
</evidence>
<feature type="compositionally biased region" description="Acidic residues" evidence="1">
    <location>
        <begin position="573"/>
        <end position="595"/>
    </location>
</feature>
<gene>
    <name evidence="4" type="ORF">F5147DRAFT_841242</name>
</gene>
<accession>A0A9P7ESQ2</accession>
<dbReference type="GeneID" id="64706622"/>
<keyword evidence="2" id="KW-0472">Membrane</keyword>
<dbReference type="OrthoDB" id="2616799at2759"/>
<feature type="region of interest" description="Disordered" evidence="1">
    <location>
        <begin position="36"/>
        <end position="60"/>
    </location>
</feature>
<feature type="transmembrane region" description="Helical" evidence="2">
    <location>
        <begin position="1291"/>
        <end position="1311"/>
    </location>
</feature>
<name>A0A9P7ESQ2_9AGAM</name>
<sequence length="1313" mass="146457">MAYVAVPPPPYKLPIREHSELDSLFSQSLHDENWVELSDAESSETDSQFQTDEIKTSRAVPGPKRCTRKLVAPEVQRTVICKHQHRTCSEAYHNAPHPSAGLFSPNTSVCPILEDLRISFTPYGFACHTHKTLIPPSILHRHIIGSHDVSQNCSARKELIAHLLHSHHITEETKLPEPAGDLTEPIPGLQVQQAVKCPMEGCPGWYSSQRSLLDHYSNHHAGVKGQHFKLLTKRYIMRPYFHIVDRKDDLSRRVFVLHPQWTPNLSFSGPSGSSVINPMPQAVYHRSTTAAPLAYFLLEIDWPQYLAKFDNPSRSLLRQLVQIRSSAEVNAMLPGATKRLEKGILILRKLFMRYLVDVQHYRCATNDEVVQVLLHGTRAHFNPLARVSSYMTYTIPVMQCLSMMLRYKHAARTGKGKIPSFVIPSTGGEVAAVTALYDYIVVNKEHSGVILMQLLHNFTVLLVRHKITSVEVMACPSDISLCLGSLVDNDHFRVGNVITVRCAMLQHSWFAIIIQWARIEASGKMAFFPHNPDRFNQRPSDSTLPRRTVMPSTASSSDGHVVMGDEIGKSAVEDEDDAREPEEDEDIEEDEDEDAMENMDFQKTLPGLPGHDLNGGHVEVLVSDGFFSADSENTGPGQHLNTVSVLGLLSENRAFVHPSDDTNMGFTTPYTRFKTIWAKAASAARLERTEYGFIFSDDGQSVMIPDARGIFHCVQYLELGSLTRQLIHQFSSAVQTILSDMHCSLYNDFSQLQLTDDLGRRESIFHQPANKPQLHPMIKIAYDQLVGPAGHRNSVLNRKGSVNMKAVQNLMEKEQDILCLLNASFQLSCGVPPRSFQLKSLRYHYDTITGAQRNLFMVWGALTLANPAAKQRGETNKECLWALPSSLVTPLLFYLGILRPAFCNILRLVRGSVHEHETYIFVHAYPKHDSGFFWSGPDVNASLRKRSSALPIPLSSTLLRNLTTGMLRKFFPSLTELHNFPDSLLDQQAQHHRQTGNTHYGRDFDLPRSLSMTIDRARGYITTSRALQAIYGLGTLDEGSLRALSNSHFFASRAYELVAFKEARFQILSVYSGKADCRPLVQETLNKTPYMAFVGGVIGDGALRSVMHVLSFGTSPPSVGSAPPPAGYSAETAGCAAALIIRALNEWSSGSHCDLLKPADVNIAEYFKGCEADATAYFKKLATCHPQSWTALSNDVHYWHRPAPGFLSYIPYTWDGKGIPSTDKGAFKFYGKGAQYSDQPVSLLAAGIVKSPSLLVRNSITMVVFSIWVLFTHPRPGNKSAPQFYGYPLLLVKALNVIWTIGVVMGPVMWAEM</sequence>